<evidence type="ECO:0000313" key="3">
    <source>
        <dbReference type="EMBL" id="SPJ72423.1"/>
    </source>
</evidence>
<dbReference type="AlphaFoldDB" id="A0AAE8M1M2"/>
<feature type="domain" description="Protein kinase" evidence="2">
    <location>
        <begin position="134"/>
        <end position="382"/>
    </location>
</feature>
<dbReference type="InterPro" id="IPR000719">
    <property type="entry name" value="Prot_kinase_dom"/>
</dbReference>
<comment type="caution">
    <text evidence="3">The sequence shown here is derived from an EMBL/GenBank/DDBJ whole genome shotgun (WGS) entry which is preliminary data.</text>
</comment>
<evidence type="ECO:0000259" key="2">
    <source>
        <dbReference type="PROSITE" id="PS50011"/>
    </source>
</evidence>
<feature type="compositionally biased region" description="Polar residues" evidence="1">
    <location>
        <begin position="42"/>
        <end position="60"/>
    </location>
</feature>
<dbReference type="SUPFAM" id="SSF56112">
    <property type="entry name" value="Protein kinase-like (PK-like)"/>
    <property type="match status" value="1"/>
</dbReference>
<dbReference type="PROSITE" id="PS50011">
    <property type="entry name" value="PROTEIN_KINASE_DOM"/>
    <property type="match status" value="1"/>
</dbReference>
<feature type="region of interest" description="Disordered" evidence="1">
    <location>
        <begin position="17"/>
        <end position="86"/>
    </location>
</feature>
<name>A0AAE8M1M2_9HYPO</name>
<evidence type="ECO:0000256" key="1">
    <source>
        <dbReference type="SAM" id="MobiDB-lite"/>
    </source>
</evidence>
<gene>
    <name evidence="3" type="ORF">FTOL_02151</name>
</gene>
<dbReference type="GO" id="GO:0005524">
    <property type="term" value="F:ATP binding"/>
    <property type="evidence" value="ECO:0007669"/>
    <property type="project" value="InterPro"/>
</dbReference>
<proteinExistence type="predicted"/>
<feature type="region of interest" description="Disordered" evidence="1">
    <location>
        <begin position="108"/>
        <end position="127"/>
    </location>
</feature>
<protein>
    <recommendedName>
        <fullName evidence="2">Protein kinase domain-containing protein</fullName>
    </recommendedName>
</protein>
<accession>A0AAE8M1M2</accession>
<evidence type="ECO:0000313" key="4">
    <source>
        <dbReference type="Proteomes" id="UP001187734"/>
    </source>
</evidence>
<dbReference type="GO" id="GO:0004672">
    <property type="term" value="F:protein kinase activity"/>
    <property type="evidence" value="ECO:0007669"/>
    <property type="project" value="InterPro"/>
</dbReference>
<dbReference type="InterPro" id="IPR011009">
    <property type="entry name" value="Kinase-like_dom_sf"/>
</dbReference>
<dbReference type="EMBL" id="ONZP01000061">
    <property type="protein sequence ID" value="SPJ72423.1"/>
    <property type="molecule type" value="Genomic_DNA"/>
</dbReference>
<keyword evidence="4" id="KW-1185">Reference proteome</keyword>
<reference evidence="3" key="1">
    <citation type="submission" date="2018-03" db="EMBL/GenBank/DDBJ databases">
        <authorList>
            <person name="Guldener U."/>
        </authorList>
    </citation>
    <scope>NUCLEOTIDE SEQUENCE</scope>
</reference>
<dbReference type="Gene3D" id="1.10.510.10">
    <property type="entry name" value="Transferase(Phosphotransferase) domain 1"/>
    <property type="match status" value="1"/>
</dbReference>
<dbReference type="Proteomes" id="UP001187734">
    <property type="component" value="Unassembled WGS sequence"/>
</dbReference>
<dbReference type="Pfam" id="PF07714">
    <property type="entry name" value="PK_Tyr_Ser-Thr"/>
    <property type="match status" value="1"/>
</dbReference>
<sequence length="382" mass="42715">MFSPSYHGVTVRVMDPAKQPDKKRATRLGDFFGGSGGITDLEIQTSEVIPSQKDSTSGQHTSDKKAKTLHKSLPKPKLPQVSKPSKKAAFADLPVIDEKPETVVGPKKHVEDNATTTSAEHDQSETSRLLERHFEPYYKITLGRHSDVRVARTKSAAFEEKPAFLGENQTSVFFWTVSGSDDRVPNKSKDKDQVAIVNKIVSKKFINGIGVYTMPTPGKFIVAYEFMPVSLAEIAASRKVRGPELAYILKQILDGLLYLEELDIGHPELSCSNVLLDTSGQVKIWGQHFCSYGTTDNLVAGFWQTTLELMNGYVKKDMRGGHLDYAKWTAYPEAVDFYECLETLNNATNDEVRLLPAKSKTRRSRFGTIKEVREEPFRMMCA</sequence>
<dbReference type="InterPro" id="IPR001245">
    <property type="entry name" value="Ser-Thr/Tyr_kinase_cat_dom"/>
</dbReference>
<organism evidence="3 4">
    <name type="scientific">Fusarium torulosum</name>
    <dbReference type="NCBI Taxonomy" id="33205"/>
    <lineage>
        <taxon>Eukaryota</taxon>
        <taxon>Fungi</taxon>
        <taxon>Dikarya</taxon>
        <taxon>Ascomycota</taxon>
        <taxon>Pezizomycotina</taxon>
        <taxon>Sordariomycetes</taxon>
        <taxon>Hypocreomycetidae</taxon>
        <taxon>Hypocreales</taxon>
        <taxon>Nectriaceae</taxon>
        <taxon>Fusarium</taxon>
    </lineage>
</organism>